<organism evidence="1 2">
    <name type="scientific">Microbacterium helvum</name>
    <dbReference type="NCBI Taxonomy" id="2773713"/>
    <lineage>
        <taxon>Bacteria</taxon>
        <taxon>Bacillati</taxon>
        <taxon>Actinomycetota</taxon>
        <taxon>Actinomycetes</taxon>
        <taxon>Micrococcales</taxon>
        <taxon>Microbacteriaceae</taxon>
        <taxon>Microbacterium</taxon>
    </lineage>
</organism>
<dbReference type="EMBL" id="JACXZS010000005">
    <property type="protein sequence ID" value="MBD3941974.1"/>
    <property type="molecule type" value="Genomic_DNA"/>
</dbReference>
<evidence type="ECO:0000313" key="2">
    <source>
        <dbReference type="Proteomes" id="UP000598426"/>
    </source>
</evidence>
<protein>
    <submittedName>
        <fullName evidence="1">Uncharacterized protein</fullName>
    </submittedName>
</protein>
<keyword evidence="2" id="KW-1185">Reference proteome</keyword>
<accession>A0ABR8NMT1</accession>
<reference evidence="1 2" key="1">
    <citation type="submission" date="2020-09" db="EMBL/GenBank/DDBJ databases">
        <title>Isolation and identification of active actinomycetes.</title>
        <authorList>
            <person name="Li X."/>
        </authorList>
    </citation>
    <scope>NUCLEOTIDE SEQUENCE [LARGE SCALE GENOMIC DNA]</scope>
    <source>
        <strain evidence="1 2">NEAU-LLC</strain>
    </source>
</reference>
<evidence type="ECO:0000313" key="1">
    <source>
        <dbReference type="EMBL" id="MBD3941974.1"/>
    </source>
</evidence>
<gene>
    <name evidence="1" type="ORF">IF188_09730</name>
</gene>
<proteinExistence type="predicted"/>
<comment type="caution">
    <text evidence="1">The sequence shown here is derived from an EMBL/GenBank/DDBJ whole genome shotgun (WGS) entry which is preliminary data.</text>
</comment>
<dbReference type="RefSeq" id="WP_191171588.1">
    <property type="nucleotide sequence ID" value="NZ_JACXZS010000005.1"/>
</dbReference>
<dbReference type="Proteomes" id="UP000598426">
    <property type="component" value="Unassembled WGS sequence"/>
</dbReference>
<sequence>MSINFDQALDRGVEAGIEWATLRAPVYGAVNGYVRLPDDHPWRAIADLQASGIDAHGGITYGVDEDGWIGFDTLHAGDWWPAMPFPRRRGDRVWNEYLVADEARELARLAAAAAGPMITIEEASS</sequence>
<name>A0ABR8NMT1_9MICO</name>